<dbReference type="AlphaFoldDB" id="A0A8J5GDR8"/>
<gene>
    <name evidence="1" type="ORF">ZIOFF_042256</name>
</gene>
<dbReference type="EMBL" id="JACMSC010000011">
    <property type="protein sequence ID" value="KAG6502364.1"/>
    <property type="molecule type" value="Genomic_DNA"/>
</dbReference>
<proteinExistence type="predicted"/>
<evidence type="ECO:0000313" key="2">
    <source>
        <dbReference type="Proteomes" id="UP000734854"/>
    </source>
</evidence>
<comment type="caution">
    <text evidence="1">The sequence shown here is derived from an EMBL/GenBank/DDBJ whole genome shotgun (WGS) entry which is preliminary data.</text>
</comment>
<protein>
    <submittedName>
        <fullName evidence="1">Uncharacterized protein</fullName>
    </submittedName>
</protein>
<name>A0A8J5GDR8_ZINOF</name>
<organism evidence="1 2">
    <name type="scientific">Zingiber officinale</name>
    <name type="common">Ginger</name>
    <name type="synonym">Amomum zingiber</name>
    <dbReference type="NCBI Taxonomy" id="94328"/>
    <lineage>
        <taxon>Eukaryota</taxon>
        <taxon>Viridiplantae</taxon>
        <taxon>Streptophyta</taxon>
        <taxon>Embryophyta</taxon>
        <taxon>Tracheophyta</taxon>
        <taxon>Spermatophyta</taxon>
        <taxon>Magnoliopsida</taxon>
        <taxon>Liliopsida</taxon>
        <taxon>Zingiberales</taxon>
        <taxon>Zingiberaceae</taxon>
        <taxon>Zingiber</taxon>
    </lineage>
</organism>
<reference evidence="1 2" key="1">
    <citation type="submission" date="2020-08" db="EMBL/GenBank/DDBJ databases">
        <title>Plant Genome Project.</title>
        <authorList>
            <person name="Zhang R.-G."/>
        </authorList>
    </citation>
    <scope>NUCLEOTIDE SEQUENCE [LARGE SCALE GENOMIC DNA]</scope>
    <source>
        <tissue evidence="1">Rhizome</tissue>
    </source>
</reference>
<evidence type="ECO:0000313" key="1">
    <source>
        <dbReference type="EMBL" id="KAG6502364.1"/>
    </source>
</evidence>
<keyword evidence="2" id="KW-1185">Reference proteome</keyword>
<dbReference type="Proteomes" id="UP000734854">
    <property type="component" value="Unassembled WGS sequence"/>
</dbReference>
<accession>A0A8J5GDR8</accession>
<sequence length="167" mass="18720">MHERLALEIELDAANSDRVRFKKLKAASDMLLIPDFWVVGSVFGQWRSKLRKQVHPSGVFVPWFITCWVEGFDSSRPIVQVSNSSCAWAAANAITVHQLIVFILKLLAVSSYNSASLKSMTVKPLNSSSSSQCDGNWNELFLLKKLGYSYTEAISFQLSYHTAEALE</sequence>